<reference evidence="2 3" key="1">
    <citation type="submission" date="2019-05" db="EMBL/GenBank/DDBJ databases">
        <title>Another draft genome of Portunus trituberculatus and its Hox gene families provides insights of decapod evolution.</title>
        <authorList>
            <person name="Jeong J.-H."/>
            <person name="Song I."/>
            <person name="Kim S."/>
            <person name="Choi T."/>
            <person name="Kim D."/>
            <person name="Ryu S."/>
            <person name="Kim W."/>
        </authorList>
    </citation>
    <scope>NUCLEOTIDE SEQUENCE [LARGE SCALE GENOMIC DNA]</scope>
    <source>
        <tissue evidence="2">Muscle</tissue>
    </source>
</reference>
<sequence length="87" mass="9547">MQLDVMTPENRCSLHSSLPSVTRRYLRVTGRQHLAAHWMHIKEQLGPGAVARVTHGGQGSAPPSPQLSSSRSADNTPKKNISPFLYT</sequence>
<evidence type="ECO:0000313" key="3">
    <source>
        <dbReference type="Proteomes" id="UP000324222"/>
    </source>
</evidence>
<dbReference type="Proteomes" id="UP000324222">
    <property type="component" value="Unassembled WGS sequence"/>
</dbReference>
<evidence type="ECO:0000256" key="1">
    <source>
        <dbReference type="SAM" id="MobiDB-lite"/>
    </source>
</evidence>
<comment type="caution">
    <text evidence="2">The sequence shown here is derived from an EMBL/GenBank/DDBJ whole genome shotgun (WGS) entry which is preliminary data.</text>
</comment>
<name>A0A5B7G628_PORTR</name>
<feature type="compositionally biased region" description="Polar residues" evidence="1">
    <location>
        <begin position="66"/>
        <end position="79"/>
    </location>
</feature>
<evidence type="ECO:0000313" key="2">
    <source>
        <dbReference type="EMBL" id="MPC51984.1"/>
    </source>
</evidence>
<feature type="region of interest" description="Disordered" evidence="1">
    <location>
        <begin position="49"/>
        <end position="87"/>
    </location>
</feature>
<dbReference type="EMBL" id="VSRR010010553">
    <property type="protein sequence ID" value="MPC51984.1"/>
    <property type="molecule type" value="Genomic_DNA"/>
</dbReference>
<gene>
    <name evidence="2" type="ORF">E2C01_045843</name>
</gene>
<organism evidence="2 3">
    <name type="scientific">Portunus trituberculatus</name>
    <name type="common">Swimming crab</name>
    <name type="synonym">Neptunus trituberculatus</name>
    <dbReference type="NCBI Taxonomy" id="210409"/>
    <lineage>
        <taxon>Eukaryota</taxon>
        <taxon>Metazoa</taxon>
        <taxon>Ecdysozoa</taxon>
        <taxon>Arthropoda</taxon>
        <taxon>Crustacea</taxon>
        <taxon>Multicrustacea</taxon>
        <taxon>Malacostraca</taxon>
        <taxon>Eumalacostraca</taxon>
        <taxon>Eucarida</taxon>
        <taxon>Decapoda</taxon>
        <taxon>Pleocyemata</taxon>
        <taxon>Brachyura</taxon>
        <taxon>Eubrachyura</taxon>
        <taxon>Portunoidea</taxon>
        <taxon>Portunidae</taxon>
        <taxon>Portuninae</taxon>
        <taxon>Portunus</taxon>
    </lineage>
</organism>
<keyword evidence="3" id="KW-1185">Reference proteome</keyword>
<protein>
    <submittedName>
        <fullName evidence="2">Uncharacterized protein</fullName>
    </submittedName>
</protein>
<accession>A0A5B7G628</accession>
<dbReference type="AlphaFoldDB" id="A0A5B7G628"/>
<proteinExistence type="predicted"/>